<evidence type="ECO:0000313" key="4">
    <source>
        <dbReference type="Proteomes" id="UP001209803"/>
    </source>
</evidence>
<gene>
    <name evidence="3" type="ORF">K1718_17490</name>
</gene>
<feature type="compositionally biased region" description="Polar residues" evidence="1">
    <location>
        <begin position="278"/>
        <end position="312"/>
    </location>
</feature>
<organism evidence="3 4">
    <name type="scientific">Roseibium porphyridii</name>
    <dbReference type="NCBI Taxonomy" id="2866279"/>
    <lineage>
        <taxon>Bacteria</taxon>
        <taxon>Pseudomonadati</taxon>
        <taxon>Pseudomonadota</taxon>
        <taxon>Alphaproteobacteria</taxon>
        <taxon>Hyphomicrobiales</taxon>
        <taxon>Stappiaceae</taxon>
        <taxon>Roseibium</taxon>
    </lineage>
</organism>
<dbReference type="Proteomes" id="UP001209803">
    <property type="component" value="Chromosome"/>
</dbReference>
<feature type="transmembrane region" description="Helical" evidence="2">
    <location>
        <begin position="132"/>
        <end position="155"/>
    </location>
</feature>
<dbReference type="Gene3D" id="2.30.30.40">
    <property type="entry name" value="SH3 Domains"/>
    <property type="match status" value="1"/>
</dbReference>
<protein>
    <submittedName>
        <fullName evidence="3">SH3 domain-containing protein</fullName>
    </submittedName>
</protein>
<name>A0ABY8F3P4_9HYPH</name>
<proteinExistence type="predicted"/>
<evidence type="ECO:0000256" key="1">
    <source>
        <dbReference type="SAM" id="MobiDB-lite"/>
    </source>
</evidence>
<feature type="region of interest" description="Disordered" evidence="1">
    <location>
        <begin position="278"/>
        <end position="327"/>
    </location>
</feature>
<sequence length="389" mass="40466">MYSVIAPANSCDISTSYRTDNVTAKPPKKDLKLVHTTDTAAIALQDPEPLDASKIAAKILHMHATSEDADIKEARKPKLLDGHEEADLEIPGVFRRPRESFDAPPQEPTAAPLSDAIKLKARSGLQDPKSKMFLISAILIAAIGSAGFAIGMAAANKPVEEDSRLVTTEAISAEPTIEGLIAEDAASPVGAPALHYSGATTAQLENAKERIRLAFAERGTLSTPQVAPLYPQTNDTMPSGSEQPTLTLGDNATGIDAIAGSNAQAVTAGTTATLAPSITEPASQSEAPLQKETTLQSASGDSPETASVTPATTDAPASAGSTDYPNKGTITASVNLRKSEDKDGTILAVIPAGTDISFNTCGTWWCGVDFDGQTGFVGKKFIEQKPASE</sequence>
<dbReference type="RefSeq" id="WP_265681386.1">
    <property type="nucleotide sequence ID" value="NZ_CP120863.1"/>
</dbReference>
<dbReference type="EMBL" id="CP120863">
    <property type="protein sequence ID" value="WFE87950.1"/>
    <property type="molecule type" value="Genomic_DNA"/>
</dbReference>
<keyword evidence="2" id="KW-0472">Membrane</keyword>
<feature type="region of interest" description="Disordered" evidence="1">
    <location>
        <begin position="225"/>
        <end position="252"/>
    </location>
</feature>
<reference evidence="3 4" key="1">
    <citation type="submission" date="2023-03" db="EMBL/GenBank/DDBJ databases">
        <title>Roseibium porphyridii sp. nov. and Roseibium rhodosorbium sp. nov. isolated from marine algae, Porphyridium cruentum and Rhodosorus marinus, respectively.</title>
        <authorList>
            <person name="Lee M.W."/>
            <person name="Choi B.J."/>
            <person name="Lee J.K."/>
            <person name="Choi D.G."/>
            <person name="Baek J.H."/>
            <person name="Bayburt H."/>
            <person name="Kim J.M."/>
            <person name="Han D.M."/>
            <person name="Kim K.H."/>
            <person name="Jeon C.O."/>
        </authorList>
    </citation>
    <scope>NUCLEOTIDE SEQUENCE [LARGE SCALE GENOMIC DNA]</scope>
    <source>
        <strain evidence="3 4">KMA01</strain>
    </source>
</reference>
<accession>A0ABY8F3P4</accession>
<keyword evidence="4" id="KW-1185">Reference proteome</keyword>
<evidence type="ECO:0000313" key="3">
    <source>
        <dbReference type="EMBL" id="WFE87950.1"/>
    </source>
</evidence>
<feature type="compositionally biased region" description="Polar residues" evidence="1">
    <location>
        <begin position="225"/>
        <end position="250"/>
    </location>
</feature>
<evidence type="ECO:0000256" key="2">
    <source>
        <dbReference type="SAM" id="Phobius"/>
    </source>
</evidence>
<keyword evidence="2" id="KW-1133">Transmembrane helix</keyword>
<keyword evidence="2" id="KW-0812">Transmembrane</keyword>